<sequence>MAGPAYIPRGPRPSVLSINTNNRGMVKQRVNLFAQLGTQASFTENQVIKTAHHRQDGERVSYSGQKPSAPPASHGLQVKTPDSASLLNKQRAAVRVKKFEGRKHSCDLYSLHSIHKTIARIHVLTRKLHY</sequence>
<keyword evidence="3" id="KW-1185">Reference proteome</keyword>
<protein>
    <submittedName>
        <fullName evidence="4">Zgc:</fullName>
    </submittedName>
</protein>
<organism evidence="4">
    <name type="scientific">Gongylonema pulchrum</name>
    <dbReference type="NCBI Taxonomy" id="637853"/>
    <lineage>
        <taxon>Eukaryota</taxon>
        <taxon>Metazoa</taxon>
        <taxon>Ecdysozoa</taxon>
        <taxon>Nematoda</taxon>
        <taxon>Chromadorea</taxon>
        <taxon>Rhabditida</taxon>
        <taxon>Spirurina</taxon>
        <taxon>Spiruromorpha</taxon>
        <taxon>Spiruroidea</taxon>
        <taxon>Gongylonematidae</taxon>
        <taxon>Gongylonema</taxon>
    </lineage>
</organism>
<evidence type="ECO:0000313" key="2">
    <source>
        <dbReference type="EMBL" id="VDK59430.1"/>
    </source>
</evidence>
<reference evidence="4" key="1">
    <citation type="submission" date="2016-06" db="UniProtKB">
        <authorList>
            <consortium name="WormBaseParasite"/>
        </authorList>
    </citation>
    <scope>IDENTIFICATION</scope>
</reference>
<evidence type="ECO:0000313" key="3">
    <source>
        <dbReference type="Proteomes" id="UP000271098"/>
    </source>
</evidence>
<reference evidence="2 3" key="2">
    <citation type="submission" date="2018-11" db="EMBL/GenBank/DDBJ databases">
        <authorList>
            <consortium name="Pathogen Informatics"/>
        </authorList>
    </citation>
    <scope>NUCLEOTIDE SEQUENCE [LARGE SCALE GENOMIC DNA]</scope>
</reference>
<dbReference type="WBParaSite" id="GPUH_0000773401-mRNA-1">
    <property type="protein sequence ID" value="GPUH_0000773401-mRNA-1"/>
    <property type="gene ID" value="GPUH_0000773401"/>
</dbReference>
<evidence type="ECO:0000313" key="4">
    <source>
        <dbReference type="WBParaSite" id="GPUH_0000773401-mRNA-1"/>
    </source>
</evidence>
<feature type="region of interest" description="Disordered" evidence="1">
    <location>
        <begin position="50"/>
        <end position="84"/>
    </location>
</feature>
<gene>
    <name evidence="2" type="ORF">GPUH_LOCUS7725</name>
</gene>
<dbReference type="AlphaFoldDB" id="A0A183DG84"/>
<name>A0A183DG84_9BILA</name>
<dbReference type="EMBL" id="UYRT01020730">
    <property type="protein sequence ID" value="VDK59430.1"/>
    <property type="molecule type" value="Genomic_DNA"/>
</dbReference>
<accession>A0A183DG84</accession>
<evidence type="ECO:0000256" key="1">
    <source>
        <dbReference type="SAM" id="MobiDB-lite"/>
    </source>
</evidence>
<dbReference type="Proteomes" id="UP000271098">
    <property type="component" value="Unassembled WGS sequence"/>
</dbReference>
<proteinExistence type="predicted"/>